<dbReference type="SUPFAM" id="SSF53067">
    <property type="entry name" value="Actin-like ATPase domain"/>
    <property type="match status" value="2"/>
</dbReference>
<dbReference type="Gene3D" id="3.30.420.40">
    <property type="match status" value="3"/>
</dbReference>
<dbReference type="InterPro" id="IPR043129">
    <property type="entry name" value="ATPase_NBD"/>
</dbReference>
<evidence type="ECO:0000256" key="6">
    <source>
        <dbReference type="HAMAP-Rule" id="MF_02207"/>
    </source>
</evidence>
<comment type="subunit">
    <text evidence="6">Forms polymers.</text>
</comment>
<dbReference type="HAMAP" id="MF_02207">
    <property type="entry name" value="MreB"/>
    <property type="match status" value="1"/>
</dbReference>
<dbReference type="NCBIfam" id="NF010539">
    <property type="entry name" value="PRK13927.1"/>
    <property type="match status" value="1"/>
</dbReference>
<dbReference type="EMBL" id="DRWX01000236">
    <property type="protein sequence ID" value="HHM96556.1"/>
    <property type="molecule type" value="Genomic_DNA"/>
</dbReference>
<protein>
    <recommendedName>
        <fullName evidence="6">Cell shape-determining protein MreB</fullName>
    </recommendedName>
</protein>
<keyword evidence="1 6" id="KW-0963">Cytoplasm</keyword>
<dbReference type="EMBL" id="DSJL01000011">
    <property type="protein sequence ID" value="HEF65544.1"/>
    <property type="molecule type" value="Genomic_DNA"/>
</dbReference>
<evidence type="ECO:0000313" key="7">
    <source>
        <dbReference type="EMBL" id="HEF65544.1"/>
    </source>
</evidence>
<accession>A0A7C1FT17</accession>
<name>A0A7C1FT17_THERO</name>
<proteinExistence type="inferred from homology"/>
<feature type="binding site" evidence="6">
    <location>
        <begin position="167"/>
        <end position="169"/>
    </location>
    <ligand>
        <name>ATP</name>
        <dbReference type="ChEBI" id="CHEBI:30616"/>
    </ligand>
</feature>
<reference evidence="8" key="1">
    <citation type="journal article" date="2020" name="mSystems">
        <title>Genome- and Community-Level Interaction Insights into Carbon Utilization and Element Cycling Functions of Hydrothermarchaeota in Hydrothermal Sediment.</title>
        <authorList>
            <person name="Zhou Z."/>
            <person name="Liu Y."/>
            <person name="Xu W."/>
            <person name="Pan J."/>
            <person name="Luo Z.H."/>
            <person name="Li M."/>
        </authorList>
    </citation>
    <scope>NUCLEOTIDE SEQUENCE [LARGE SCALE GENOMIC DNA]</scope>
    <source>
        <strain evidence="8">SpSt-1065</strain>
        <strain evidence="7">SpSt-222</strain>
    </source>
</reference>
<evidence type="ECO:0000256" key="3">
    <source>
        <dbReference type="ARBA" id="ARBA00022840"/>
    </source>
</evidence>
<dbReference type="InterPro" id="IPR056546">
    <property type="entry name" value="MreB_MamK-like"/>
</dbReference>
<dbReference type="GO" id="GO:0000902">
    <property type="term" value="P:cell morphogenesis"/>
    <property type="evidence" value="ECO:0007669"/>
    <property type="project" value="InterPro"/>
</dbReference>
<dbReference type="PANTHER" id="PTHR42749">
    <property type="entry name" value="CELL SHAPE-DETERMINING PROTEIN MREB"/>
    <property type="match status" value="1"/>
</dbReference>
<comment type="caution">
    <text evidence="8">The sequence shown here is derived from an EMBL/GenBank/DDBJ whole genome shotgun (WGS) entry which is preliminary data.</text>
</comment>
<feature type="binding site" evidence="6">
    <location>
        <begin position="295"/>
        <end position="298"/>
    </location>
    <ligand>
        <name>ATP</name>
        <dbReference type="ChEBI" id="CHEBI:30616"/>
    </ligand>
</feature>
<dbReference type="Pfam" id="PF06723">
    <property type="entry name" value="MreB_Mbl"/>
    <property type="match status" value="1"/>
</dbReference>
<dbReference type="CDD" id="cd10225">
    <property type="entry name" value="ASKHA_NBD_MreB-like"/>
    <property type="match status" value="1"/>
</dbReference>
<evidence type="ECO:0000256" key="5">
    <source>
        <dbReference type="ARBA" id="ARBA00023458"/>
    </source>
</evidence>
<keyword evidence="3 6" id="KW-0067">ATP-binding</keyword>
<feature type="binding site" evidence="6">
    <location>
        <begin position="22"/>
        <end position="24"/>
    </location>
    <ligand>
        <name>ATP</name>
        <dbReference type="ChEBI" id="CHEBI:30616"/>
    </ligand>
</feature>
<evidence type="ECO:0000256" key="4">
    <source>
        <dbReference type="ARBA" id="ARBA00022960"/>
    </source>
</evidence>
<comment type="caution">
    <text evidence="6">Lacks conserved residue(s) required for the propagation of feature annotation.</text>
</comment>
<dbReference type="PRINTS" id="PR01652">
    <property type="entry name" value="SHAPEPROTEIN"/>
</dbReference>
<dbReference type="GO" id="GO:0008360">
    <property type="term" value="P:regulation of cell shape"/>
    <property type="evidence" value="ECO:0007669"/>
    <property type="project" value="UniProtKB-UniRule"/>
</dbReference>
<dbReference type="PANTHER" id="PTHR42749:SF1">
    <property type="entry name" value="CELL SHAPE-DETERMINING PROTEIN MREB"/>
    <property type="match status" value="1"/>
</dbReference>
<dbReference type="NCBIfam" id="TIGR00904">
    <property type="entry name" value="mreB"/>
    <property type="match status" value="1"/>
</dbReference>
<dbReference type="GO" id="GO:0005524">
    <property type="term" value="F:ATP binding"/>
    <property type="evidence" value="ECO:0007669"/>
    <property type="project" value="UniProtKB-KW"/>
</dbReference>
<dbReference type="InterPro" id="IPR004753">
    <property type="entry name" value="MreB"/>
</dbReference>
<dbReference type="GO" id="GO:0005737">
    <property type="term" value="C:cytoplasm"/>
    <property type="evidence" value="ECO:0007669"/>
    <property type="project" value="UniProtKB-SubCell"/>
</dbReference>
<comment type="subcellular location">
    <subcellularLocation>
        <location evidence="6">Cytoplasm</location>
    </subcellularLocation>
    <text evidence="6">Membrane-associated.</text>
</comment>
<keyword evidence="4 6" id="KW-0133">Cell shape</keyword>
<comment type="similarity">
    <text evidence="5 6">Belongs to the FtsA/MreB family.</text>
</comment>
<organism evidence="8">
    <name type="scientific">Thermomicrobium roseum</name>
    <dbReference type="NCBI Taxonomy" id="500"/>
    <lineage>
        <taxon>Bacteria</taxon>
        <taxon>Pseudomonadati</taxon>
        <taxon>Thermomicrobiota</taxon>
        <taxon>Thermomicrobia</taxon>
        <taxon>Thermomicrobiales</taxon>
        <taxon>Thermomicrobiaceae</taxon>
        <taxon>Thermomicrobium</taxon>
    </lineage>
</organism>
<evidence type="ECO:0000256" key="1">
    <source>
        <dbReference type="ARBA" id="ARBA00022490"/>
    </source>
</evidence>
<comment type="function">
    <text evidence="6">Forms membrane-associated dynamic filaments that are essential for cell shape determination. Acts by regulating cell wall synthesis and cell elongation, and thus cell shape. A feedback loop between cell geometry and MreB localization may maintain elongated cell shape by targeting cell wall growth to regions of negative cell wall curvature.</text>
</comment>
<dbReference type="AlphaFoldDB" id="A0A7C1FT17"/>
<gene>
    <name evidence="6" type="primary">mreB</name>
    <name evidence="8" type="ORF">ENM21_05015</name>
    <name evidence="7" type="ORF">ENP47_08115</name>
</gene>
<keyword evidence="2 6" id="KW-0547">Nucleotide-binding</keyword>
<evidence type="ECO:0000313" key="8">
    <source>
        <dbReference type="EMBL" id="HHM96556.1"/>
    </source>
</evidence>
<sequence>MIRPLSALFGLFSRDLGIDLGTANTLVYVRGKGIVISEPSVVAVDKKTKRVLAVGVEAKAMVGKTPESIVAVRPLKDGVIADFDTVEVMLHYFIRKVHSQQLLTPHPRVVIGIPSGVTEVEKRAAKDAALSAGAREAYTIEEPMAAAIGAGLPINEPVGSMIVDIGGGTTEVAVISLGGIVVNRSIRVAGDEIDEAIVQWARRDHNLIIGERTAENAKIAAGSAYPLEEERRVVLRGRDVLTGLPKAVEVSSVEIREAIAGPVNQIIEAVRSCVEETPPELLADIMERGIVLAGGGALLMGLDKRLQAELRIPVYLADDPLTCVARGTGRVAEALHLYQRALQGTQQRRTPATSTSTT</sequence>
<evidence type="ECO:0000256" key="2">
    <source>
        <dbReference type="ARBA" id="ARBA00022741"/>
    </source>
</evidence>